<gene>
    <name evidence="6" type="ORF">S01H1_15747</name>
</gene>
<protein>
    <recommendedName>
        <fullName evidence="5">SD-repeat containing protein B domain-containing protein</fullName>
    </recommendedName>
</protein>
<evidence type="ECO:0000256" key="1">
    <source>
        <dbReference type="ARBA" id="ARBA00004613"/>
    </source>
</evidence>
<feature type="domain" description="SD-repeat containing protein B" evidence="5">
    <location>
        <begin position="197"/>
        <end position="267"/>
    </location>
</feature>
<sequence length="375" mass="41412">DADGNINTENDWTGVNNWAIELYSCLDGNYQNCIFSSTKQTNPDGSYRFDNLIPGFYQIKEIVKSGWTFLKDTFINIFIGPGEEVSEQNFVNTRFVGITACKIVDSDGDISTINDQIGYDGWGIDLYKNGNLIDSKTTGTNGCASWNDLMPGNDYHIMEEQSPIWTPLGPNSFNFIQVVSGGSYTGTFINFENINISGYKFNDKDGNGNWDSGENGLEGWIINLNNGSTVVNTTTNANGFYEFTNLGPGNYTISESIKTSWIQTHPTNPNTYTIGAKSGINENNLNFGNQGRGSVTVLKNVDTDSDGIIDQEGVTDWEWKLDNTTYTTGETVNTAAGKYQVQEIQKNDYHVVNLSCNRADLGLVENTEIELLPGE</sequence>
<organism evidence="6">
    <name type="scientific">marine sediment metagenome</name>
    <dbReference type="NCBI Taxonomy" id="412755"/>
    <lineage>
        <taxon>unclassified sequences</taxon>
        <taxon>metagenomes</taxon>
        <taxon>ecological metagenomes</taxon>
    </lineage>
</organism>
<dbReference type="InterPro" id="IPR013783">
    <property type="entry name" value="Ig-like_fold"/>
</dbReference>
<evidence type="ECO:0000313" key="6">
    <source>
        <dbReference type="EMBL" id="GAF75908.1"/>
    </source>
</evidence>
<dbReference type="EMBL" id="BARS01008239">
    <property type="protein sequence ID" value="GAF75908.1"/>
    <property type="molecule type" value="Genomic_DNA"/>
</dbReference>
<dbReference type="PANTHER" id="PTHR36108:SF13">
    <property type="entry name" value="COLOSSIN-B-RELATED"/>
    <property type="match status" value="1"/>
</dbReference>
<evidence type="ECO:0000256" key="2">
    <source>
        <dbReference type="ARBA" id="ARBA00007257"/>
    </source>
</evidence>
<dbReference type="SUPFAM" id="SSF117074">
    <property type="entry name" value="Hypothetical protein PA1324"/>
    <property type="match status" value="2"/>
</dbReference>
<comment type="subcellular location">
    <subcellularLocation>
        <location evidence="1">Secreted</location>
    </subcellularLocation>
</comment>
<keyword evidence="3" id="KW-0964">Secreted</keyword>
<comment type="similarity">
    <text evidence="2">Belongs to the serine-aspartate repeat-containing protein (SDr) family.</text>
</comment>
<dbReference type="Gene3D" id="2.60.40.10">
    <property type="entry name" value="Immunoglobulins"/>
    <property type="match status" value="2"/>
</dbReference>
<evidence type="ECO:0000256" key="4">
    <source>
        <dbReference type="ARBA" id="ARBA00022729"/>
    </source>
</evidence>
<dbReference type="InterPro" id="IPR033764">
    <property type="entry name" value="Sdr_B"/>
</dbReference>
<reference evidence="6" key="1">
    <citation type="journal article" date="2014" name="Front. Microbiol.">
        <title>High frequency of phylogenetically diverse reductive dehalogenase-homologous genes in deep subseafloor sedimentary metagenomes.</title>
        <authorList>
            <person name="Kawai M."/>
            <person name="Futagami T."/>
            <person name="Toyoda A."/>
            <person name="Takaki Y."/>
            <person name="Nishi S."/>
            <person name="Hori S."/>
            <person name="Arai W."/>
            <person name="Tsubouchi T."/>
            <person name="Morono Y."/>
            <person name="Uchiyama I."/>
            <person name="Ito T."/>
            <person name="Fujiyama A."/>
            <person name="Inagaki F."/>
            <person name="Takami H."/>
        </authorList>
    </citation>
    <scope>NUCLEOTIDE SEQUENCE</scope>
    <source>
        <strain evidence="6">Expedition CK06-06</strain>
    </source>
</reference>
<accession>X0S4B6</accession>
<feature type="non-terminal residue" evidence="6">
    <location>
        <position position="1"/>
    </location>
</feature>
<dbReference type="PANTHER" id="PTHR36108">
    <property type="entry name" value="COLOSSIN-B-RELATED"/>
    <property type="match status" value="1"/>
</dbReference>
<dbReference type="AlphaFoldDB" id="X0S4B6"/>
<name>X0S4B6_9ZZZZ</name>
<proteinExistence type="inferred from homology"/>
<feature type="non-terminal residue" evidence="6">
    <location>
        <position position="375"/>
    </location>
</feature>
<comment type="caution">
    <text evidence="6">The sequence shown here is derived from an EMBL/GenBank/DDBJ whole genome shotgun (WGS) entry which is preliminary data.</text>
</comment>
<dbReference type="Pfam" id="PF17210">
    <property type="entry name" value="SdrD_B"/>
    <property type="match status" value="1"/>
</dbReference>
<keyword evidence="4" id="KW-0732">Signal</keyword>
<evidence type="ECO:0000256" key="3">
    <source>
        <dbReference type="ARBA" id="ARBA00022525"/>
    </source>
</evidence>
<dbReference type="GO" id="GO:0005576">
    <property type="term" value="C:extracellular region"/>
    <property type="evidence" value="ECO:0007669"/>
    <property type="project" value="UniProtKB-SubCell"/>
</dbReference>
<evidence type="ECO:0000259" key="5">
    <source>
        <dbReference type="Pfam" id="PF17210"/>
    </source>
</evidence>